<evidence type="ECO:0000259" key="6">
    <source>
        <dbReference type="Pfam" id="PF00892"/>
    </source>
</evidence>
<dbReference type="SUPFAM" id="SSF103481">
    <property type="entry name" value="Multidrug resistance efflux transporter EmrE"/>
    <property type="match status" value="2"/>
</dbReference>
<dbReference type="Proteomes" id="UP000294593">
    <property type="component" value="Unassembled WGS sequence"/>
</dbReference>
<gene>
    <name evidence="7" type="ORF">EV672_102323</name>
</gene>
<evidence type="ECO:0000256" key="4">
    <source>
        <dbReference type="ARBA" id="ARBA00023136"/>
    </source>
</evidence>
<accession>A0A4R6RHU9</accession>
<evidence type="ECO:0000256" key="5">
    <source>
        <dbReference type="SAM" id="Phobius"/>
    </source>
</evidence>
<reference evidence="7 8" key="1">
    <citation type="submission" date="2019-03" db="EMBL/GenBank/DDBJ databases">
        <title>Genomic Encyclopedia of Type Strains, Phase IV (KMG-IV): sequencing the most valuable type-strain genomes for metagenomic binning, comparative biology and taxonomic classification.</title>
        <authorList>
            <person name="Goeker M."/>
        </authorList>
    </citation>
    <scope>NUCLEOTIDE SEQUENCE [LARGE SCALE GENOMIC DNA]</scope>
    <source>
        <strain evidence="7 8">DSM 11901</strain>
    </source>
</reference>
<feature type="transmembrane region" description="Helical" evidence="5">
    <location>
        <begin position="279"/>
        <end position="297"/>
    </location>
</feature>
<feature type="transmembrane region" description="Helical" evidence="5">
    <location>
        <begin position="95"/>
        <end position="114"/>
    </location>
</feature>
<feature type="transmembrane region" description="Helical" evidence="5">
    <location>
        <begin position="152"/>
        <end position="173"/>
    </location>
</feature>
<feature type="domain" description="EamA" evidence="6">
    <location>
        <begin position="158"/>
        <end position="290"/>
    </location>
</feature>
<feature type="transmembrane region" description="Helical" evidence="5">
    <location>
        <begin position="126"/>
        <end position="146"/>
    </location>
</feature>
<dbReference type="PANTHER" id="PTHR22911:SF6">
    <property type="entry name" value="SOLUTE CARRIER FAMILY 35 MEMBER G1"/>
    <property type="match status" value="1"/>
</dbReference>
<protein>
    <submittedName>
        <fullName evidence="7">S-adenosylmethionine uptake transporter</fullName>
    </submittedName>
</protein>
<keyword evidence="3 5" id="KW-1133">Transmembrane helix</keyword>
<comment type="caution">
    <text evidence="7">The sequence shown here is derived from an EMBL/GenBank/DDBJ whole genome shotgun (WGS) entry which is preliminary data.</text>
</comment>
<dbReference type="RefSeq" id="WP_243738534.1">
    <property type="nucleotide sequence ID" value="NZ_SNXW01000002.1"/>
</dbReference>
<organism evidence="7 8">
    <name type="scientific">Aquabacterium commune</name>
    <dbReference type="NCBI Taxonomy" id="70586"/>
    <lineage>
        <taxon>Bacteria</taxon>
        <taxon>Pseudomonadati</taxon>
        <taxon>Pseudomonadota</taxon>
        <taxon>Betaproteobacteria</taxon>
        <taxon>Burkholderiales</taxon>
        <taxon>Aquabacterium</taxon>
    </lineage>
</organism>
<feature type="transmembrane region" description="Helical" evidence="5">
    <location>
        <begin position="252"/>
        <end position="273"/>
    </location>
</feature>
<name>A0A4R6RHU9_9BURK</name>
<feature type="transmembrane region" description="Helical" evidence="5">
    <location>
        <begin position="185"/>
        <end position="207"/>
    </location>
</feature>
<keyword evidence="2 5" id="KW-0812">Transmembrane</keyword>
<feature type="transmembrane region" description="Helical" evidence="5">
    <location>
        <begin position="219"/>
        <end position="240"/>
    </location>
</feature>
<evidence type="ECO:0000256" key="2">
    <source>
        <dbReference type="ARBA" id="ARBA00022692"/>
    </source>
</evidence>
<comment type="subcellular location">
    <subcellularLocation>
        <location evidence="1">Membrane</location>
        <topology evidence="1">Multi-pass membrane protein</topology>
    </subcellularLocation>
</comment>
<evidence type="ECO:0000313" key="7">
    <source>
        <dbReference type="EMBL" id="TDP85973.1"/>
    </source>
</evidence>
<proteinExistence type="predicted"/>
<dbReference type="InterPro" id="IPR000620">
    <property type="entry name" value="EamA_dom"/>
</dbReference>
<dbReference type="AlphaFoldDB" id="A0A4R6RHU9"/>
<dbReference type="GO" id="GO:0016020">
    <property type="term" value="C:membrane"/>
    <property type="evidence" value="ECO:0007669"/>
    <property type="project" value="UniProtKB-SubCell"/>
</dbReference>
<dbReference type="PANTHER" id="PTHR22911">
    <property type="entry name" value="ACYL-MALONYL CONDENSING ENZYME-RELATED"/>
    <property type="match status" value="1"/>
</dbReference>
<sequence length="300" mass="31610">MRRSPYWQMALATVLFACMGVCVKLASEHFGTAAVVGMRGFVGAVMMAAIAWGTGTSLRTSVPRLHLQRGLSGVLALSLWFYCIGHLPLATAVTLNYMSSVWMAVFLIGQIAWARHQGRDGRRVDPRLVAAIAVGFAGVALVLHPTLARDQLGAGVVGLVSGMLAAMAYVQVTALGRAGEPEVRVVFHFSLMGTVLGAGLGVVEAWAQGTPHADALADIPAMAWAELIGVGAFATIAQLLMTRAYARGSMLVNASLQYLGIVHASLFGMWLFHEHLGPGSVLGMLLIVGAGMVATRFKPA</sequence>
<dbReference type="Pfam" id="PF00892">
    <property type="entry name" value="EamA"/>
    <property type="match status" value="2"/>
</dbReference>
<dbReference type="PROSITE" id="PS51257">
    <property type="entry name" value="PROKAR_LIPOPROTEIN"/>
    <property type="match status" value="1"/>
</dbReference>
<keyword evidence="4 5" id="KW-0472">Membrane</keyword>
<dbReference type="InterPro" id="IPR037185">
    <property type="entry name" value="EmrE-like"/>
</dbReference>
<dbReference type="EMBL" id="SNXW01000002">
    <property type="protein sequence ID" value="TDP85973.1"/>
    <property type="molecule type" value="Genomic_DNA"/>
</dbReference>
<feature type="domain" description="EamA" evidence="6">
    <location>
        <begin position="8"/>
        <end position="108"/>
    </location>
</feature>
<keyword evidence="8" id="KW-1185">Reference proteome</keyword>
<evidence type="ECO:0000256" key="1">
    <source>
        <dbReference type="ARBA" id="ARBA00004141"/>
    </source>
</evidence>
<feature type="transmembrane region" description="Helical" evidence="5">
    <location>
        <begin position="70"/>
        <end position="89"/>
    </location>
</feature>
<evidence type="ECO:0000313" key="8">
    <source>
        <dbReference type="Proteomes" id="UP000294593"/>
    </source>
</evidence>
<evidence type="ECO:0000256" key="3">
    <source>
        <dbReference type="ARBA" id="ARBA00022989"/>
    </source>
</evidence>
<feature type="transmembrane region" description="Helical" evidence="5">
    <location>
        <begin position="36"/>
        <end position="58"/>
    </location>
</feature>